<keyword evidence="5 9" id="KW-0812">Transmembrane</keyword>
<dbReference type="InterPro" id="IPR007272">
    <property type="entry name" value="Sulf_transp_TsuA/YedE"/>
</dbReference>
<feature type="transmembrane region" description="Helical" evidence="9">
    <location>
        <begin position="118"/>
        <end position="135"/>
    </location>
</feature>
<keyword evidence="3" id="KW-1003">Cell membrane</keyword>
<comment type="subcellular location">
    <subcellularLocation>
        <location evidence="1">Cell inner membrane</location>
        <topology evidence="1">Multi-pass membrane protein</topology>
    </subcellularLocation>
</comment>
<feature type="transmembrane region" description="Helical" evidence="9">
    <location>
        <begin position="155"/>
        <end position="173"/>
    </location>
</feature>
<dbReference type="OrthoDB" id="9814020at2"/>
<sequence>MTHDEQRAVPALPWWAGGLGIGFVLLIAVALVQPIGVSTQYVVLDGVVLHALFPELAEHSAYLMEAGGAWTLATYEFFFVAGIPLGAFLAAWTTKRFTTRVVPEEWSRRFGASPARRLWWSFVGGFLLLFGARFGGGCTSGHMISGVSQLAVSSILFSAALFASAVLTARWLYGEGGRV</sequence>
<keyword evidence="6 9" id="KW-1133">Transmembrane helix</keyword>
<organism evidence="10 11">
    <name type="scientific">Nitrospira moscoviensis</name>
    <dbReference type="NCBI Taxonomy" id="42253"/>
    <lineage>
        <taxon>Bacteria</taxon>
        <taxon>Pseudomonadati</taxon>
        <taxon>Nitrospirota</taxon>
        <taxon>Nitrospiria</taxon>
        <taxon>Nitrospirales</taxon>
        <taxon>Nitrospiraceae</taxon>
        <taxon>Nitrospira</taxon>
    </lineage>
</organism>
<accession>A0A0K2GIA0</accession>
<feature type="transmembrane region" description="Helical" evidence="9">
    <location>
        <begin position="72"/>
        <end position="92"/>
    </location>
</feature>
<dbReference type="PATRIC" id="fig|42253.5.peg.3901"/>
<keyword evidence="11" id="KW-1185">Reference proteome</keyword>
<evidence type="ECO:0000256" key="5">
    <source>
        <dbReference type="ARBA" id="ARBA00022692"/>
    </source>
</evidence>
<evidence type="ECO:0000313" key="11">
    <source>
        <dbReference type="Proteomes" id="UP000069205"/>
    </source>
</evidence>
<gene>
    <name evidence="10" type="ORF">NITMOv2_3958</name>
</gene>
<evidence type="ECO:0000313" key="10">
    <source>
        <dbReference type="EMBL" id="ALA60342.1"/>
    </source>
</evidence>
<dbReference type="GO" id="GO:0005886">
    <property type="term" value="C:plasma membrane"/>
    <property type="evidence" value="ECO:0007669"/>
    <property type="project" value="UniProtKB-SubCell"/>
</dbReference>
<dbReference type="KEGG" id="nmv:NITMOv2_3958"/>
<dbReference type="RefSeq" id="WP_053381214.1">
    <property type="nucleotide sequence ID" value="NZ_CP011801.1"/>
</dbReference>
<evidence type="ECO:0000256" key="4">
    <source>
        <dbReference type="ARBA" id="ARBA00022519"/>
    </source>
</evidence>
<evidence type="ECO:0000256" key="3">
    <source>
        <dbReference type="ARBA" id="ARBA00022475"/>
    </source>
</evidence>
<protein>
    <submittedName>
        <fullName evidence="10">YeeE/YedE family protein</fullName>
    </submittedName>
</protein>
<reference evidence="10 11" key="1">
    <citation type="journal article" date="2015" name="Proc. Natl. Acad. Sci. U.S.A.">
        <title>Expanded metabolic versatility of ubiquitous nitrite-oxidizing bacteria from the genus Nitrospira.</title>
        <authorList>
            <person name="Koch H."/>
            <person name="Lucker S."/>
            <person name="Albertsen M."/>
            <person name="Kitzinger K."/>
            <person name="Herbold C."/>
            <person name="Spieck E."/>
            <person name="Nielsen P.H."/>
            <person name="Wagner M."/>
            <person name="Daims H."/>
        </authorList>
    </citation>
    <scope>NUCLEOTIDE SEQUENCE [LARGE SCALE GENOMIC DNA]</scope>
    <source>
        <strain evidence="10 11">NSP M-1</strain>
    </source>
</reference>
<feature type="transmembrane region" description="Helical" evidence="9">
    <location>
        <begin position="12"/>
        <end position="32"/>
    </location>
</feature>
<keyword evidence="2" id="KW-0813">Transport</keyword>
<dbReference type="PANTHER" id="PTHR30574">
    <property type="entry name" value="INNER MEMBRANE PROTEIN YEDE"/>
    <property type="match status" value="1"/>
</dbReference>
<comment type="similarity">
    <text evidence="8">Belongs to the TsuA/YedE (TC 9.B.102) family.</text>
</comment>
<evidence type="ECO:0000256" key="9">
    <source>
        <dbReference type="SAM" id="Phobius"/>
    </source>
</evidence>
<dbReference type="STRING" id="42253.NITMOv2_3958"/>
<dbReference type="Proteomes" id="UP000069205">
    <property type="component" value="Chromosome"/>
</dbReference>
<name>A0A0K2GIA0_NITMO</name>
<dbReference type="EMBL" id="CP011801">
    <property type="protein sequence ID" value="ALA60342.1"/>
    <property type="molecule type" value="Genomic_DNA"/>
</dbReference>
<evidence type="ECO:0000256" key="1">
    <source>
        <dbReference type="ARBA" id="ARBA00004429"/>
    </source>
</evidence>
<keyword evidence="4" id="KW-0997">Cell inner membrane</keyword>
<evidence type="ECO:0000256" key="8">
    <source>
        <dbReference type="ARBA" id="ARBA00035655"/>
    </source>
</evidence>
<dbReference type="PANTHER" id="PTHR30574:SF1">
    <property type="entry name" value="SULPHUR TRANSPORT DOMAIN-CONTAINING PROTEIN"/>
    <property type="match status" value="1"/>
</dbReference>
<proteinExistence type="inferred from homology"/>
<dbReference type="Pfam" id="PF04143">
    <property type="entry name" value="Sulf_transp"/>
    <property type="match status" value="1"/>
</dbReference>
<keyword evidence="7 9" id="KW-0472">Membrane</keyword>
<dbReference type="AlphaFoldDB" id="A0A0K2GIA0"/>
<evidence type="ECO:0000256" key="2">
    <source>
        <dbReference type="ARBA" id="ARBA00022448"/>
    </source>
</evidence>
<evidence type="ECO:0000256" key="7">
    <source>
        <dbReference type="ARBA" id="ARBA00023136"/>
    </source>
</evidence>
<evidence type="ECO:0000256" key="6">
    <source>
        <dbReference type="ARBA" id="ARBA00022989"/>
    </source>
</evidence>